<evidence type="ECO:0000313" key="2">
    <source>
        <dbReference type="Proteomes" id="UP000605970"/>
    </source>
</evidence>
<sequence>TTENDNNFILELLLNEGYRIKRIILNYLNSNNQIEICNKLIKHLETSTNLSKMISNVLFCFKDLPRSQFNVKGVEMDESHNWIKFYKITNVNNFKLKFKIRVVMHFVTNSISNLIREIEINQII</sequence>
<protein>
    <submittedName>
        <fullName evidence="1">Uncharacterized protein</fullName>
    </submittedName>
</protein>
<dbReference type="Proteomes" id="UP000605970">
    <property type="component" value="Unassembled WGS sequence"/>
</dbReference>
<dbReference type="AlphaFoldDB" id="A0A8S9ZAK5"/>
<accession>A0A8S9ZAK5</accession>
<name>A0A8S9ZAK5_9BILA</name>
<gene>
    <name evidence="1" type="ORF">Mgra_00010148</name>
</gene>
<reference evidence="1" key="1">
    <citation type="journal article" date="2020" name="Ecol. Evol.">
        <title>Genome structure and content of the rice root-knot nematode (Meloidogyne graminicola).</title>
        <authorList>
            <person name="Phan N.T."/>
            <person name="Danchin E.G.J."/>
            <person name="Klopp C."/>
            <person name="Perfus-Barbeoch L."/>
            <person name="Kozlowski D.K."/>
            <person name="Koutsovoulos G.D."/>
            <person name="Lopez-Roques C."/>
            <person name="Bouchez O."/>
            <person name="Zahm M."/>
            <person name="Besnard G."/>
            <person name="Bellafiore S."/>
        </authorList>
    </citation>
    <scope>NUCLEOTIDE SEQUENCE</scope>
    <source>
        <strain evidence="1">VN-18</strain>
    </source>
</reference>
<comment type="caution">
    <text evidence="1">The sequence shown here is derived from an EMBL/GenBank/DDBJ whole genome shotgun (WGS) entry which is preliminary data.</text>
</comment>
<feature type="non-terminal residue" evidence="1">
    <location>
        <position position="1"/>
    </location>
</feature>
<organism evidence="1 2">
    <name type="scientific">Meloidogyne graminicola</name>
    <dbReference type="NCBI Taxonomy" id="189291"/>
    <lineage>
        <taxon>Eukaryota</taxon>
        <taxon>Metazoa</taxon>
        <taxon>Ecdysozoa</taxon>
        <taxon>Nematoda</taxon>
        <taxon>Chromadorea</taxon>
        <taxon>Rhabditida</taxon>
        <taxon>Tylenchina</taxon>
        <taxon>Tylenchomorpha</taxon>
        <taxon>Tylenchoidea</taxon>
        <taxon>Meloidogynidae</taxon>
        <taxon>Meloidogyninae</taxon>
        <taxon>Meloidogyne</taxon>
    </lineage>
</organism>
<dbReference type="EMBL" id="JABEBT010000229">
    <property type="protein sequence ID" value="KAF7623556.1"/>
    <property type="molecule type" value="Genomic_DNA"/>
</dbReference>
<keyword evidence="2" id="KW-1185">Reference proteome</keyword>
<proteinExistence type="predicted"/>
<evidence type="ECO:0000313" key="1">
    <source>
        <dbReference type="EMBL" id="KAF7623556.1"/>
    </source>
</evidence>